<dbReference type="GO" id="GO:0030246">
    <property type="term" value="F:carbohydrate binding"/>
    <property type="evidence" value="ECO:0007669"/>
    <property type="project" value="InterPro"/>
</dbReference>
<accession>D3BCD1</accession>
<evidence type="ECO:0000259" key="3">
    <source>
        <dbReference type="SMART" id="SM01063"/>
    </source>
</evidence>
<keyword evidence="2" id="KW-0732">Signal</keyword>
<dbReference type="Pfam" id="PF09478">
    <property type="entry name" value="CBM49"/>
    <property type="match status" value="1"/>
</dbReference>
<organism evidence="4 5">
    <name type="scientific">Heterostelium pallidum (strain ATCC 26659 / Pp 5 / PN500)</name>
    <name type="common">Cellular slime mold</name>
    <name type="synonym">Polysphondylium pallidum</name>
    <dbReference type="NCBI Taxonomy" id="670386"/>
    <lineage>
        <taxon>Eukaryota</taxon>
        <taxon>Amoebozoa</taxon>
        <taxon>Evosea</taxon>
        <taxon>Eumycetozoa</taxon>
        <taxon>Dictyostelia</taxon>
        <taxon>Acytosteliales</taxon>
        <taxon>Acytosteliaceae</taxon>
        <taxon>Heterostelium</taxon>
    </lineage>
</organism>
<dbReference type="InParanoid" id="D3BCD1"/>
<dbReference type="InterPro" id="IPR019028">
    <property type="entry name" value="CBM_49"/>
</dbReference>
<dbReference type="Proteomes" id="UP000001396">
    <property type="component" value="Unassembled WGS sequence"/>
</dbReference>
<dbReference type="FunCoup" id="D3BCD1">
    <property type="interactions" value="506"/>
</dbReference>
<evidence type="ECO:0000256" key="1">
    <source>
        <dbReference type="SAM" id="MobiDB-lite"/>
    </source>
</evidence>
<evidence type="ECO:0000256" key="2">
    <source>
        <dbReference type="SAM" id="SignalP"/>
    </source>
</evidence>
<dbReference type="RefSeq" id="XP_020433039.1">
    <property type="nucleotide sequence ID" value="XM_020577019.1"/>
</dbReference>
<comment type="caution">
    <text evidence="4">The sequence shown here is derived from an EMBL/GenBank/DDBJ whole genome shotgun (WGS) entry which is preliminary data.</text>
</comment>
<keyword evidence="5" id="KW-1185">Reference proteome</keyword>
<name>D3BCD1_HETP5</name>
<feature type="domain" description="Carbohydrate binding" evidence="3">
    <location>
        <begin position="192"/>
        <end position="273"/>
    </location>
</feature>
<dbReference type="AlphaFoldDB" id="D3BCD1"/>
<dbReference type="GO" id="GO:0030198">
    <property type="term" value="P:extracellular matrix organization"/>
    <property type="evidence" value="ECO:0007669"/>
    <property type="project" value="TreeGrafter"/>
</dbReference>
<proteinExistence type="predicted"/>
<dbReference type="EMBL" id="ADBJ01000027">
    <property type="protein sequence ID" value="EFA80921.1"/>
    <property type="molecule type" value="Genomic_DNA"/>
</dbReference>
<feature type="signal peptide" evidence="2">
    <location>
        <begin position="1"/>
        <end position="19"/>
    </location>
</feature>
<dbReference type="GeneID" id="31361639"/>
<dbReference type="InterPro" id="IPR052879">
    <property type="entry name" value="Dd_Spore_Germination_Stalk"/>
</dbReference>
<dbReference type="PANTHER" id="PTHR33239">
    <property type="entry name" value="CELLULOSE-BINDING DOMAIN-CONTAINING PROTEIN-RELATED"/>
    <property type="match status" value="1"/>
</dbReference>
<feature type="chain" id="PRO_5003041006" description="Carbohydrate binding domain-containing protein" evidence="2">
    <location>
        <begin position="20"/>
        <end position="286"/>
    </location>
</feature>
<sequence>MMDIQILVLTIIFIGMSIGAEIDCKTVIRNAFDNTGCTSKCVTIVGNGLTPGGVHLSFKGNMVNNNGVLMQDQSKVIFLASDKYSCDSHNRYQPFLVQDSGSFGVFNLYSNGSIRADDNMYNMRCFEELGNIIHFAHDNIRLSFLLRISDQCKPLHFGENCSDTSTTGSSTSTTGSSTTSTTTSTTGSPNTLSFSFTLISSWFVGNERYMQYNVDIKNDGPVAIKNIIFSHENFEPTDKWNVESLENGWLTLPSWAGIGVGQVFTFGYITKSSTQPKFTIQSSSTY</sequence>
<feature type="region of interest" description="Disordered" evidence="1">
    <location>
        <begin position="162"/>
        <end position="188"/>
    </location>
</feature>
<dbReference type="GO" id="GO:0005201">
    <property type="term" value="F:extracellular matrix structural constituent"/>
    <property type="evidence" value="ECO:0007669"/>
    <property type="project" value="TreeGrafter"/>
</dbReference>
<protein>
    <recommendedName>
        <fullName evidence="3">Carbohydrate binding domain-containing protein</fullName>
    </recommendedName>
</protein>
<dbReference type="SMART" id="SM01063">
    <property type="entry name" value="CBM49"/>
    <property type="match status" value="1"/>
</dbReference>
<evidence type="ECO:0000313" key="5">
    <source>
        <dbReference type="Proteomes" id="UP000001396"/>
    </source>
</evidence>
<dbReference type="GO" id="GO:0031012">
    <property type="term" value="C:extracellular matrix"/>
    <property type="evidence" value="ECO:0007669"/>
    <property type="project" value="TreeGrafter"/>
</dbReference>
<feature type="compositionally biased region" description="Low complexity" evidence="1">
    <location>
        <begin position="164"/>
        <end position="188"/>
    </location>
</feature>
<gene>
    <name evidence="4" type="ORF">PPL_06156</name>
</gene>
<reference evidence="4 5" key="1">
    <citation type="journal article" date="2011" name="Genome Res.">
        <title>Phylogeny-wide analysis of social amoeba genomes highlights ancient origins for complex intercellular communication.</title>
        <authorList>
            <person name="Heidel A.J."/>
            <person name="Lawal H.M."/>
            <person name="Felder M."/>
            <person name="Schilde C."/>
            <person name="Helps N.R."/>
            <person name="Tunggal B."/>
            <person name="Rivero F."/>
            <person name="John U."/>
            <person name="Schleicher M."/>
            <person name="Eichinger L."/>
            <person name="Platzer M."/>
            <person name="Noegel A.A."/>
            <person name="Schaap P."/>
            <person name="Gloeckner G."/>
        </authorList>
    </citation>
    <scope>NUCLEOTIDE SEQUENCE [LARGE SCALE GENOMIC DNA]</scope>
    <source>
        <strain evidence="5">ATCC 26659 / Pp 5 / PN500</strain>
    </source>
</reference>
<evidence type="ECO:0000313" key="4">
    <source>
        <dbReference type="EMBL" id="EFA80921.1"/>
    </source>
</evidence>
<dbReference type="PANTHER" id="PTHR33239:SF5">
    <property type="entry name" value="CARBOHYDRATE BINDING DOMAIN-CONTAINING PROTEIN-RELATED"/>
    <property type="match status" value="1"/>
</dbReference>
<dbReference type="OMA" id="LENGWLT"/>